<reference evidence="2 3" key="3">
    <citation type="journal article" date="2017" name="G3 (Bethesda)">
        <title>Comparative analysis highlights variable genome content of wheat rusts and divergence of the mating loci.</title>
        <authorList>
            <person name="Cuomo C.A."/>
            <person name="Bakkeren G."/>
            <person name="Khalil H.B."/>
            <person name="Panwar V."/>
            <person name="Joly D."/>
            <person name="Linning R."/>
            <person name="Sakthikumar S."/>
            <person name="Song X."/>
            <person name="Adiconis X."/>
            <person name="Fan L."/>
            <person name="Goldberg J.M."/>
            <person name="Levin J.Z."/>
            <person name="Young S."/>
            <person name="Zeng Q."/>
            <person name="Anikster Y."/>
            <person name="Bruce M."/>
            <person name="Wang M."/>
            <person name="Yin C."/>
            <person name="McCallum B."/>
            <person name="Szabo L.J."/>
            <person name="Hulbert S."/>
            <person name="Chen X."/>
            <person name="Fellers J.P."/>
        </authorList>
    </citation>
    <scope>NUCLEOTIDE SEQUENCE</scope>
    <source>
        <strain evidence="2">isolate 1-1 / race 1 (BBBD)</strain>
        <strain evidence="3">Isolate 1-1 / race 1 (BBBD)</strain>
    </source>
</reference>
<reference evidence="2" key="4">
    <citation type="submission" date="2025-05" db="UniProtKB">
        <authorList>
            <consortium name="EnsemblFungi"/>
        </authorList>
    </citation>
    <scope>IDENTIFICATION</scope>
    <source>
        <strain evidence="2">isolate 1-1 / race 1 (BBBD)</strain>
    </source>
</reference>
<evidence type="ECO:0000313" key="2">
    <source>
        <dbReference type="EnsemblFungi" id="PTTG_28620-t43_1-p1"/>
    </source>
</evidence>
<evidence type="ECO:0000313" key="1">
    <source>
        <dbReference type="EMBL" id="OAV89640.1"/>
    </source>
</evidence>
<reference evidence="1" key="2">
    <citation type="submission" date="2016-05" db="EMBL/GenBank/DDBJ databases">
        <title>Comparative analysis highlights variable genome content of wheat rusts and divergence of the mating loci.</title>
        <authorList>
            <person name="Cuomo C.A."/>
            <person name="Bakkeren G."/>
            <person name="Szabo L."/>
            <person name="Khalil H."/>
            <person name="Joly D."/>
            <person name="Goldberg J."/>
            <person name="Young S."/>
            <person name="Zeng Q."/>
            <person name="Fellers J."/>
        </authorList>
    </citation>
    <scope>NUCLEOTIDE SEQUENCE [LARGE SCALE GENOMIC DNA]</scope>
    <source>
        <strain evidence="1">1-1 BBBD Race 1</strain>
    </source>
</reference>
<dbReference type="EnsemblFungi" id="PTTG_28620-t43_1">
    <property type="protein sequence ID" value="PTTG_28620-t43_1-p1"/>
    <property type="gene ID" value="PTTG_28620"/>
</dbReference>
<dbReference type="VEuPathDB" id="FungiDB:PTTG_28620"/>
<gene>
    <name evidence="1" type="ORF">PTTG_28620</name>
</gene>
<evidence type="ECO:0000313" key="3">
    <source>
        <dbReference type="Proteomes" id="UP000005240"/>
    </source>
</evidence>
<dbReference type="InterPro" id="IPR023214">
    <property type="entry name" value="HAD_sf"/>
</dbReference>
<dbReference type="STRING" id="630390.A0A180GAJ6"/>
<dbReference type="OrthoDB" id="2507482at2759"/>
<dbReference type="Proteomes" id="UP000005240">
    <property type="component" value="Unassembled WGS sequence"/>
</dbReference>
<dbReference type="InterPro" id="IPR036412">
    <property type="entry name" value="HAD-like_sf"/>
</dbReference>
<accession>A0A180GAJ6</accession>
<keyword evidence="3" id="KW-1185">Reference proteome</keyword>
<protein>
    <recommendedName>
        <fullName evidence="4">Trehalose-phosphatase</fullName>
    </recommendedName>
</protein>
<name>A0A180GAJ6_PUCT1</name>
<dbReference type="AlphaFoldDB" id="A0A180GAJ6"/>
<organism evidence="1">
    <name type="scientific">Puccinia triticina (isolate 1-1 / race 1 (BBBD))</name>
    <name type="common">Brown leaf rust fungus</name>
    <dbReference type="NCBI Taxonomy" id="630390"/>
    <lineage>
        <taxon>Eukaryota</taxon>
        <taxon>Fungi</taxon>
        <taxon>Dikarya</taxon>
        <taxon>Basidiomycota</taxon>
        <taxon>Pucciniomycotina</taxon>
        <taxon>Pucciniomycetes</taxon>
        <taxon>Pucciniales</taxon>
        <taxon>Pucciniaceae</taxon>
        <taxon>Puccinia</taxon>
    </lineage>
</organism>
<reference evidence="1" key="1">
    <citation type="submission" date="2009-11" db="EMBL/GenBank/DDBJ databases">
        <authorList>
            <consortium name="The Broad Institute Genome Sequencing Platform"/>
            <person name="Ward D."/>
            <person name="Feldgarden M."/>
            <person name="Earl A."/>
            <person name="Young S.K."/>
            <person name="Zeng Q."/>
            <person name="Koehrsen M."/>
            <person name="Alvarado L."/>
            <person name="Berlin A."/>
            <person name="Bochicchio J."/>
            <person name="Borenstein D."/>
            <person name="Chapman S.B."/>
            <person name="Chen Z."/>
            <person name="Engels R."/>
            <person name="Freedman E."/>
            <person name="Gellesch M."/>
            <person name="Goldberg J."/>
            <person name="Griggs A."/>
            <person name="Gujja S."/>
            <person name="Heilman E."/>
            <person name="Heiman D."/>
            <person name="Hepburn T."/>
            <person name="Howarth C."/>
            <person name="Jen D."/>
            <person name="Larson L."/>
            <person name="Lewis B."/>
            <person name="Mehta T."/>
            <person name="Park D."/>
            <person name="Pearson M."/>
            <person name="Roberts A."/>
            <person name="Saif S."/>
            <person name="Shea T."/>
            <person name="Shenoy N."/>
            <person name="Sisk P."/>
            <person name="Stolte C."/>
            <person name="Sykes S."/>
            <person name="Thomson T."/>
            <person name="Walk T."/>
            <person name="White J."/>
            <person name="Yandava C."/>
            <person name="Izard J."/>
            <person name="Baranova O.V."/>
            <person name="Blanton J.M."/>
            <person name="Tanner A.C."/>
            <person name="Dewhirst F.E."/>
            <person name="Haas B."/>
            <person name="Nusbaum C."/>
            <person name="Birren B."/>
        </authorList>
    </citation>
    <scope>NUCLEOTIDE SEQUENCE [LARGE SCALE GENOMIC DNA]</scope>
    <source>
        <strain evidence="1">1-1 BBBD Race 1</strain>
    </source>
</reference>
<evidence type="ECO:0008006" key="4">
    <source>
        <dbReference type="Google" id="ProtNLM"/>
    </source>
</evidence>
<sequence length="140" mass="16301">MLEKREVNTLPEVNYEKLATNYKESEQRLILLDYDGVLRPNRRYYIDQEDLEFTKALKKLAANPMNEVWIITARGQNMLPSFIRKIPMLNLGESSGTELQVQKGQVPFLEGLDLDMSEVDKKFRRFVNGSLPKFKLVYGN</sequence>
<proteinExistence type="predicted"/>
<dbReference type="SUPFAM" id="SSF56784">
    <property type="entry name" value="HAD-like"/>
    <property type="match status" value="1"/>
</dbReference>
<dbReference type="Gene3D" id="3.40.50.1000">
    <property type="entry name" value="HAD superfamily/HAD-like"/>
    <property type="match status" value="1"/>
</dbReference>
<dbReference type="EMBL" id="ADAS02000122">
    <property type="protein sequence ID" value="OAV89640.1"/>
    <property type="molecule type" value="Genomic_DNA"/>
</dbReference>